<evidence type="ECO:0000256" key="1">
    <source>
        <dbReference type="ARBA" id="ARBA00005298"/>
    </source>
</evidence>
<feature type="region of interest" description="Disordered" evidence="3">
    <location>
        <begin position="550"/>
        <end position="620"/>
    </location>
</feature>
<dbReference type="GeneID" id="27312542"/>
<dbReference type="RefSeq" id="XP_016214136.1">
    <property type="nucleotide sequence ID" value="XM_016357934.1"/>
</dbReference>
<dbReference type="InterPro" id="IPR050357">
    <property type="entry name" value="Arrestin_domain-protein"/>
</dbReference>
<comment type="subunit">
    <text evidence="2">Interacts with hulA.</text>
</comment>
<feature type="region of interest" description="Disordered" evidence="3">
    <location>
        <begin position="452"/>
        <end position="472"/>
    </location>
</feature>
<evidence type="ECO:0000313" key="5">
    <source>
        <dbReference type="EMBL" id="KIW04267.1"/>
    </source>
</evidence>
<dbReference type="GO" id="GO:0005886">
    <property type="term" value="C:plasma membrane"/>
    <property type="evidence" value="ECO:0007669"/>
    <property type="project" value="TreeGrafter"/>
</dbReference>
<evidence type="ECO:0000256" key="3">
    <source>
        <dbReference type="SAM" id="MobiDB-lite"/>
    </source>
</evidence>
<dbReference type="PANTHER" id="PTHR11188:SF17">
    <property type="entry name" value="FI21816P1"/>
    <property type="match status" value="1"/>
</dbReference>
<dbReference type="InParanoid" id="A0A0D1YUA7"/>
<dbReference type="GO" id="GO:0030674">
    <property type="term" value="F:protein-macromolecule adaptor activity"/>
    <property type="evidence" value="ECO:0007669"/>
    <property type="project" value="TreeGrafter"/>
</dbReference>
<dbReference type="STRING" id="253628.A0A0D1YUA7"/>
<evidence type="ECO:0000259" key="4">
    <source>
        <dbReference type="SMART" id="SM01017"/>
    </source>
</evidence>
<accession>A0A0D1YUA7</accession>
<dbReference type="GO" id="GO:0070086">
    <property type="term" value="P:ubiquitin-dependent endocytosis"/>
    <property type="evidence" value="ECO:0007669"/>
    <property type="project" value="TreeGrafter"/>
</dbReference>
<organism evidence="5 6">
    <name type="scientific">Verruconis gallopava</name>
    <dbReference type="NCBI Taxonomy" id="253628"/>
    <lineage>
        <taxon>Eukaryota</taxon>
        <taxon>Fungi</taxon>
        <taxon>Dikarya</taxon>
        <taxon>Ascomycota</taxon>
        <taxon>Pezizomycotina</taxon>
        <taxon>Dothideomycetes</taxon>
        <taxon>Pleosporomycetidae</taxon>
        <taxon>Venturiales</taxon>
        <taxon>Sympoventuriaceae</taxon>
        <taxon>Verruconis</taxon>
    </lineage>
</organism>
<dbReference type="Pfam" id="PF00339">
    <property type="entry name" value="Arrestin_N"/>
    <property type="match status" value="1"/>
</dbReference>
<proteinExistence type="inferred from homology"/>
<dbReference type="AlphaFoldDB" id="A0A0D1YUA7"/>
<dbReference type="Proteomes" id="UP000053259">
    <property type="component" value="Unassembled WGS sequence"/>
</dbReference>
<dbReference type="InterPro" id="IPR014756">
    <property type="entry name" value="Ig_E-set"/>
</dbReference>
<dbReference type="EMBL" id="KN847541">
    <property type="protein sequence ID" value="KIW04267.1"/>
    <property type="molecule type" value="Genomic_DNA"/>
</dbReference>
<dbReference type="FunCoup" id="A0A0D1YUA7">
    <property type="interactions" value="76"/>
</dbReference>
<dbReference type="SMART" id="SM01017">
    <property type="entry name" value="Arrestin_C"/>
    <property type="match status" value="1"/>
</dbReference>
<dbReference type="InterPro" id="IPR014752">
    <property type="entry name" value="Arrestin-like_C"/>
</dbReference>
<protein>
    <recommendedName>
        <fullName evidence="4">Arrestin C-terminal-like domain-containing protein</fullName>
    </recommendedName>
</protein>
<name>A0A0D1YUA7_9PEZI</name>
<dbReference type="InterPro" id="IPR011022">
    <property type="entry name" value="Arrestin_C-like"/>
</dbReference>
<dbReference type="VEuPathDB" id="FungiDB:PV09_04569"/>
<comment type="similarity">
    <text evidence="1">Belongs to the arrestin family.</text>
</comment>
<dbReference type="PANTHER" id="PTHR11188">
    <property type="entry name" value="ARRESTIN DOMAIN CONTAINING PROTEIN"/>
    <property type="match status" value="1"/>
</dbReference>
<gene>
    <name evidence="5" type="ORF">PV09_04569</name>
</gene>
<dbReference type="InterPro" id="IPR011021">
    <property type="entry name" value="Arrestin-like_N"/>
</dbReference>
<dbReference type="HOGENOM" id="CLU_018982_2_0_1"/>
<keyword evidence="6" id="KW-1185">Reference proteome</keyword>
<dbReference type="GO" id="GO:0031625">
    <property type="term" value="F:ubiquitin protein ligase binding"/>
    <property type="evidence" value="ECO:0007669"/>
    <property type="project" value="TreeGrafter"/>
</dbReference>
<dbReference type="GO" id="GO:0005829">
    <property type="term" value="C:cytosol"/>
    <property type="evidence" value="ECO:0007669"/>
    <property type="project" value="TreeGrafter"/>
</dbReference>
<feature type="domain" description="Arrestin C-terminal-like" evidence="4">
    <location>
        <begin position="182"/>
        <end position="333"/>
    </location>
</feature>
<dbReference type="OrthoDB" id="2333384at2759"/>
<feature type="compositionally biased region" description="Low complexity" evidence="3">
    <location>
        <begin position="576"/>
        <end position="586"/>
    </location>
</feature>
<dbReference type="Pfam" id="PF02752">
    <property type="entry name" value="Arrestin_C"/>
    <property type="match status" value="1"/>
</dbReference>
<dbReference type="Gene3D" id="2.60.40.640">
    <property type="match status" value="1"/>
</dbReference>
<sequence length="620" mass="69269">MLQLGGGKTKTSKNFEIKLDSPFVVFHGDPHEAEPVELTGTLWLSNSDHMNVRSIKIRLEGKWKVSWYVEPGVSSLQIREKGTHLSEELTLHPAEGVGSSNVTHKIAPGVHEWRFKFLLDPYLPESVEGLASSFCVYDLKAEIDRGYMSKALVTEKHVRIIRTLGRDMTETVPLPYSNEDTWRDKLWYHIYIPTRYHIFGTSITVEFILCPLLKGVTIGKIKMEILERVQLKTDAGRFKDFSKDVVVASHEQDMPDNILPERVEETSGIPDQSHHFKVTLPLPKSLNKMRQSVDTEHIKIFHNLKVYVNLHNPDGHISQLLVRNLLHIFISPNLPVGDDQTIQGNAAQVASVSHNNENGQLEAPPTYELHQLDQLYDDIDPSAFLSGANTPYRALSRHNSDEDLRTNLDSTTINNTYINSGSRTPGLIGEASSPSAAQLQRRLAELQGHDGQIDEDFTHPTPRNSPRQTARVPRAVSFRGSYHQNLNQLSSQSPPNHSDCFHSVVTPEGEYDMDALTRIPSYSTAVRTPVVTPPSSYYELPTYDIAVSTPSSPQHLPVQPPRAHTACHVGEPRRQSSLSGSSDSGSIRNFDLSNGHAINGSSNGPVQRPEQAARSRRMTP</sequence>
<reference evidence="5 6" key="1">
    <citation type="submission" date="2015-01" db="EMBL/GenBank/DDBJ databases">
        <title>The Genome Sequence of Ochroconis gallopava CBS43764.</title>
        <authorList>
            <consortium name="The Broad Institute Genomics Platform"/>
            <person name="Cuomo C."/>
            <person name="de Hoog S."/>
            <person name="Gorbushina A."/>
            <person name="Stielow B."/>
            <person name="Teixiera M."/>
            <person name="Abouelleil A."/>
            <person name="Chapman S.B."/>
            <person name="Priest M."/>
            <person name="Young S.K."/>
            <person name="Wortman J."/>
            <person name="Nusbaum C."/>
            <person name="Birren B."/>
        </authorList>
    </citation>
    <scope>NUCLEOTIDE SEQUENCE [LARGE SCALE GENOMIC DNA]</scope>
    <source>
        <strain evidence="5 6">CBS 43764</strain>
    </source>
</reference>
<evidence type="ECO:0000313" key="6">
    <source>
        <dbReference type="Proteomes" id="UP000053259"/>
    </source>
</evidence>
<evidence type="ECO:0000256" key="2">
    <source>
        <dbReference type="ARBA" id="ARBA00038766"/>
    </source>
</evidence>
<dbReference type="SUPFAM" id="SSF81296">
    <property type="entry name" value="E set domains"/>
    <property type="match status" value="1"/>
</dbReference>